<dbReference type="Ensembl" id="ENSHHUT00000056783.1">
    <property type="protein sequence ID" value="ENSHHUP00000054882.1"/>
    <property type="gene ID" value="ENSHHUG00000032889.1"/>
</dbReference>
<dbReference type="STRING" id="62062.ENSHHUP00000054882"/>
<keyword evidence="1" id="KW-0831">Ubiquinone biosynthesis</keyword>
<name>A0A4W5NUZ0_9TELE</name>
<protein>
    <submittedName>
        <fullName evidence="2">Coenzyme Q4 homolog (S. cerevisiae)</fullName>
    </submittedName>
</protein>
<keyword evidence="3" id="KW-1185">Reference proteome</keyword>
<sequence length="307" mass="35296">MFLEVKVLYFGTLTTLYSYKKKYLFNSPLNITGFKFNIGAQFLSKISKGSKRHLFHGTTIILIHNEFRVAGTWWLNMLQDRIRGDPEGYTILTYEHPWIRLSTLDLSKMAFLPDGSLGREYLRFLEDNAKTPDSGADMKFVDSEELAYVMQSYREVRDLLHTLLGLPTNMLGEVAVKWFEAAQTGMLMCILGASLVPLRLSTRCSPRQTLLLSHSFRFIALRSHCATRCNVSLRWEYSVKHLKFSKLLLTYTERSLIIIVGSFLYFLLSLGRQVFLIHKEETSINSTSYHVVDTVKGLFLCIFASNL</sequence>
<evidence type="ECO:0000313" key="3">
    <source>
        <dbReference type="Proteomes" id="UP000314982"/>
    </source>
</evidence>
<proteinExistence type="predicted"/>
<accession>A0A4W5NUZ0</accession>
<dbReference type="Proteomes" id="UP000314982">
    <property type="component" value="Unassembled WGS sequence"/>
</dbReference>
<reference evidence="2" key="2">
    <citation type="submission" date="2025-08" db="UniProtKB">
        <authorList>
            <consortium name="Ensembl"/>
        </authorList>
    </citation>
    <scope>IDENTIFICATION</scope>
</reference>
<dbReference type="GO" id="GO:0006744">
    <property type="term" value="P:ubiquinone biosynthetic process"/>
    <property type="evidence" value="ECO:0007669"/>
    <property type="project" value="UniProtKB-KW"/>
</dbReference>
<dbReference type="AlphaFoldDB" id="A0A4W5NUZ0"/>
<evidence type="ECO:0000313" key="2">
    <source>
        <dbReference type="Ensembl" id="ENSHHUP00000054882.1"/>
    </source>
</evidence>
<organism evidence="2 3">
    <name type="scientific">Hucho hucho</name>
    <name type="common">huchen</name>
    <dbReference type="NCBI Taxonomy" id="62062"/>
    <lineage>
        <taxon>Eukaryota</taxon>
        <taxon>Metazoa</taxon>
        <taxon>Chordata</taxon>
        <taxon>Craniata</taxon>
        <taxon>Vertebrata</taxon>
        <taxon>Euteleostomi</taxon>
        <taxon>Actinopterygii</taxon>
        <taxon>Neopterygii</taxon>
        <taxon>Teleostei</taxon>
        <taxon>Protacanthopterygii</taxon>
        <taxon>Salmoniformes</taxon>
        <taxon>Salmonidae</taxon>
        <taxon>Salmoninae</taxon>
        <taxon>Hucho</taxon>
    </lineage>
</organism>
<reference evidence="3" key="1">
    <citation type="submission" date="2018-06" db="EMBL/GenBank/DDBJ databases">
        <title>Genome assembly of Danube salmon.</title>
        <authorList>
            <person name="Macqueen D.J."/>
            <person name="Gundappa M.K."/>
        </authorList>
    </citation>
    <scope>NUCLEOTIDE SEQUENCE [LARGE SCALE GENOMIC DNA]</scope>
</reference>
<dbReference type="PANTHER" id="PTHR12922:SF7">
    <property type="entry name" value="UBIQUINONE BIOSYNTHESIS PROTEIN COQ4 HOMOLOG, MITOCHONDRIAL"/>
    <property type="match status" value="1"/>
</dbReference>
<dbReference type="GeneTree" id="ENSGT00390000003828"/>
<dbReference type="InterPro" id="IPR007715">
    <property type="entry name" value="Coq4"/>
</dbReference>
<dbReference type="PANTHER" id="PTHR12922">
    <property type="entry name" value="UBIQUINONE BIOSYNTHESIS PROTEIN"/>
    <property type="match status" value="1"/>
</dbReference>
<reference evidence="2" key="3">
    <citation type="submission" date="2025-09" db="UniProtKB">
        <authorList>
            <consortium name="Ensembl"/>
        </authorList>
    </citation>
    <scope>IDENTIFICATION</scope>
</reference>
<dbReference type="Pfam" id="PF05019">
    <property type="entry name" value="Coq4"/>
    <property type="match status" value="1"/>
</dbReference>
<dbReference type="GO" id="GO:0005739">
    <property type="term" value="C:mitochondrion"/>
    <property type="evidence" value="ECO:0007669"/>
    <property type="project" value="TreeGrafter"/>
</dbReference>
<evidence type="ECO:0000256" key="1">
    <source>
        <dbReference type="ARBA" id="ARBA00022688"/>
    </source>
</evidence>